<dbReference type="PROSITE" id="PS50977">
    <property type="entry name" value="HTH_TETR_2"/>
    <property type="match status" value="1"/>
</dbReference>
<gene>
    <name evidence="7" type="ORF">GB881_08105</name>
</gene>
<organism evidence="7 8">
    <name type="scientific">Georgenia subflava</name>
    <dbReference type="NCBI Taxonomy" id="1622177"/>
    <lineage>
        <taxon>Bacteria</taxon>
        <taxon>Bacillati</taxon>
        <taxon>Actinomycetota</taxon>
        <taxon>Actinomycetes</taxon>
        <taxon>Micrococcales</taxon>
        <taxon>Bogoriellaceae</taxon>
        <taxon>Georgenia</taxon>
    </lineage>
</organism>
<dbReference type="PANTHER" id="PTHR30055:SF238">
    <property type="entry name" value="MYCOFACTOCIN BIOSYNTHESIS TRANSCRIPTIONAL REGULATOR MFTR-RELATED"/>
    <property type="match status" value="1"/>
</dbReference>
<feature type="domain" description="HTH tetR-type" evidence="6">
    <location>
        <begin position="29"/>
        <end position="89"/>
    </location>
</feature>
<evidence type="ECO:0000313" key="8">
    <source>
        <dbReference type="Proteomes" id="UP000437709"/>
    </source>
</evidence>
<dbReference type="GO" id="GO:0003700">
    <property type="term" value="F:DNA-binding transcription factor activity"/>
    <property type="evidence" value="ECO:0007669"/>
    <property type="project" value="TreeGrafter"/>
</dbReference>
<dbReference type="InterPro" id="IPR041347">
    <property type="entry name" value="MftR_C"/>
</dbReference>
<comment type="caution">
    <text evidence="7">The sequence shown here is derived from an EMBL/GenBank/DDBJ whole genome shotgun (WGS) entry which is preliminary data.</text>
</comment>
<dbReference type="OrthoDB" id="8688418at2"/>
<evidence type="ECO:0000256" key="2">
    <source>
        <dbReference type="ARBA" id="ARBA00023125"/>
    </source>
</evidence>
<evidence type="ECO:0000256" key="4">
    <source>
        <dbReference type="PROSITE-ProRule" id="PRU00335"/>
    </source>
</evidence>
<keyword evidence="3" id="KW-0804">Transcription</keyword>
<dbReference type="InterPro" id="IPR001647">
    <property type="entry name" value="HTH_TetR"/>
</dbReference>
<dbReference type="GO" id="GO:0000976">
    <property type="term" value="F:transcription cis-regulatory region binding"/>
    <property type="evidence" value="ECO:0007669"/>
    <property type="project" value="TreeGrafter"/>
</dbReference>
<keyword evidence="2 4" id="KW-0238">DNA-binding</keyword>
<dbReference type="Gene3D" id="1.10.357.10">
    <property type="entry name" value="Tetracycline Repressor, domain 2"/>
    <property type="match status" value="1"/>
</dbReference>
<feature type="DNA-binding region" description="H-T-H motif" evidence="4">
    <location>
        <begin position="52"/>
        <end position="71"/>
    </location>
</feature>
<dbReference type="InterPro" id="IPR050109">
    <property type="entry name" value="HTH-type_TetR-like_transc_reg"/>
</dbReference>
<protein>
    <submittedName>
        <fullName evidence="7">TetR family transcriptional regulator</fullName>
    </submittedName>
</protein>
<proteinExistence type="predicted"/>
<dbReference type="Proteomes" id="UP000437709">
    <property type="component" value="Unassembled WGS sequence"/>
</dbReference>
<dbReference type="Pfam" id="PF17754">
    <property type="entry name" value="TetR_C_14"/>
    <property type="match status" value="1"/>
</dbReference>
<evidence type="ECO:0000313" key="7">
    <source>
        <dbReference type="EMBL" id="MPV37013.1"/>
    </source>
</evidence>
<evidence type="ECO:0000256" key="1">
    <source>
        <dbReference type="ARBA" id="ARBA00023015"/>
    </source>
</evidence>
<sequence>MSKFAGSARSDILGSMSAPEPGLRELKKQMTRENIAGAALQLTLEKGLDSVTVDEIAQLAFVSPRTVSNYFSSKDEAVVAAGTPDWLEVVDTFGARGEGERPLTTLCELFSEFVGTRTPEQLRVALQIVDLVDRYPSLRPHQTAAYDTLEEALRARVADLTGTDVENDVYPWLVAAAAVSAVRSSVRIWGRAGAKPDQLPELLQTAFNQFSDGLPSPRPAGSAD</sequence>
<dbReference type="Pfam" id="PF00440">
    <property type="entry name" value="TetR_N"/>
    <property type="match status" value="1"/>
</dbReference>
<name>A0A6N7EIV8_9MICO</name>
<evidence type="ECO:0000256" key="3">
    <source>
        <dbReference type="ARBA" id="ARBA00023163"/>
    </source>
</evidence>
<accession>A0A6N7EIV8</accession>
<reference evidence="7 8" key="1">
    <citation type="submission" date="2019-10" db="EMBL/GenBank/DDBJ databases">
        <title>Georgenia wutianyii sp. nov. and Georgenia yuyongxinii sp. nov. isolated from plateau pika (Ochotona curzoniae) in the Qinghai-Tibet plateau of China.</title>
        <authorList>
            <person name="Tian Z."/>
        </authorList>
    </citation>
    <scope>NUCLEOTIDE SEQUENCE [LARGE SCALE GENOMIC DNA]</scope>
    <source>
        <strain evidence="7 8">JCM 19765</strain>
    </source>
</reference>
<feature type="region of interest" description="Disordered" evidence="5">
    <location>
        <begin position="1"/>
        <end position="21"/>
    </location>
</feature>
<dbReference type="InterPro" id="IPR009057">
    <property type="entry name" value="Homeodomain-like_sf"/>
</dbReference>
<dbReference type="PROSITE" id="PS01081">
    <property type="entry name" value="HTH_TETR_1"/>
    <property type="match status" value="1"/>
</dbReference>
<dbReference type="AlphaFoldDB" id="A0A6N7EIV8"/>
<keyword evidence="8" id="KW-1185">Reference proteome</keyword>
<dbReference type="PANTHER" id="PTHR30055">
    <property type="entry name" value="HTH-TYPE TRANSCRIPTIONAL REGULATOR RUTR"/>
    <property type="match status" value="1"/>
</dbReference>
<dbReference type="InterPro" id="IPR023772">
    <property type="entry name" value="DNA-bd_HTH_TetR-type_CS"/>
</dbReference>
<dbReference type="Gene3D" id="1.10.10.60">
    <property type="entry name" value="Homeodomain-like"/>
    <property type="match status" value="1"/>
</dbReference>
<dbReference type="EMBL" id="WHPC01000024">
    <property type="protein sequence ID" value="MPV37013.1"/>
    <property type="molecule type" value="Genomic_DNA"/>
</dbReference>
<keyword evidence="1" id="KW-0805">Transcription regulation</keyword>
<evidence type="ECO:0000259" key="6">
    <source>
        <dbReference type="PROSITE" id="PS50977"/>
    </source>
</evidence>
<evidence type="ECO:0000256" key="5">
    <source>
        <dbReference type="SAM" id="MobiDB-lite"/>
    </source>
</evidence>
<dbReference type="SUPFAM" id="SSF46689">
    <property type="entry name" value="Homeodomain-like"/>
    <property type="match status" value="1"/>
</dbReference>